<keyword evidence="8" id="KW-0675">Receptor</keyword>
<dbReference type="OrthoDB" id="492319at2"/>
<dbReference type="Pfam" id="PF00593">
    <property type="entry name" value="TonB_dep_Rec_b-barrel"/>
    <property type="match status" value="1"/>
</dbReference>
<gene>
    <name evidence="15" type="ordered locus">gll3680</name>
</gene>
<sequence>MSGLRVGGLVLGCAFSVSIAAAAEPLPPVSTRAGDLAPAEWNRIAQAAGSQVAPSQPVAQQAGETEADLKDEPIDLDEVTVTGTGRARRQSETTTPIYIIDQKEIEQKGSRTLGDAIRNVPGVTTNIFGAGSDVHNGYFIRGVPTTSTAILIDGRPITNLNQEHYDPSEIPVNNVERIEVMPSGGTTLYGSTALGGVINVITRKPTRPIEGQLSVEFGSYGYSKYGAYYQGKSGPVTYNFNYENFNTLNSFFYRVERPVGILSGTRPNGDVNMRSYNLDVGYEIDARNTITLNTYLRNFAKGISPFSIVDTRQNVFGGQSAEQLGLNADHQSRLLTDTWGIGLTWDSKLGQGNDSNLQFRVSVDRALNRELDRIGDDFSTEIYLLGLRGSHAWQVSPGWGITYGFDFLREIGRSGVTTIATGTSTTDYDTSLDRPALFFLNDFKLASNVTLTAGARYSITSQFGNSFDPNIGIRWQVAPNFALRTNFNQGFKAPNFHDLYGKTVHKGNPNLLPERGSFFDAGIDWQPTPTTNLRFTTFIANISNLMSLNLADPRFADFAYFQSLGYIFNDRVRVNYPSVYNTGFEMGFNWRMAPSWEFFLTNTYTDSRVVEGLRPEINQTQQALVPFLMGRAGFSYEDPNGFRAAVFANVVGGRSVDTYHVGPGDAEAFDPAGNPIFISHIAKLPPGSLLPGYTTVDLSLRVPVAQAIVLNAYIDNLLNTYYERSYGGPAPGTNFRVGLKTTF</sequence>
<dbReference type="GO" id="GO:0009279">
    <property type="term" value="C:cell outer membrane"/>
    <property type="evidence" value="ECO:0000318"/>
    <property type="project" value="GO_Central"/>
</dbReference>
<dbReference type="PANTHER" id="PTHR30069">
    <property type="entry name" value="TONB-DEPENDENT OUTER MEMBRANE RECEPTOR"/>
    <property type="match status" value="1"/>
</dbReference>
<dbReference type="Gene3D" id="2.40.170.20">
    <property type="entry name" value="TonB-dependent receptor, beta-barrel domain"/>
    <property type="match status" value="1"/>
</dbReference>
<evidence type="ECO:0000259" key="14">
    <source>
        <dbReference type="Pfam" id="PF07715"/>
    </source>
</evidence>
<dbReference type="Gene3D" id="2.170.130.10">
    <property type="entry name" value="TonB-dependent receptor, plug domain"/>
    <property type="match status" value="1"/>
</dbReference>
<evidence type="ECO:0000256" key="4">
    <source>
        <dbReference type="ARBA" id="ARBA00022692"/>
    </source>
</evidence>
<keyword evidence="16" id="KW-1185">Reference proteome</keyword>
<name>Q7NF46_GLOVI</name>
<keyword evidence="3 10" id="KW-1134">Transmembrane beta strand</keyword>
<keyword evidence="2 10" id="KW-0813">Transport</keyword>
<evidence type="ECO:0000256" key="9">
    <source>
        <dbReference type="ARBA" id="ARBA00023237"/>
    </source>
</evidence>
<dbReference type="HOGENOM" id="CLU_008287_18_3_3"/>
<dbReference type="InterPro" id="IPR039426">
    <property type="entry name" value="TonB-dep_rcpt-like"/>
</dbReference>
<keyword evidence="7 10" id="KW-0472">Membrane</keyword>
<dbReference type="Pfam" id="PF07715">
    <property type="entry name" value="Plug"/>
    <property type="match status" value="1"/>
</dbReference>
<dbReference type="Proteomes" id="UP000000557">
    <property type="component" value="Chromosome"/>
</dbReference>
<dbReference type="InterPro" id="IPR036942">
    <property type="entry name" value="Beta-barrel_TonB_sf"/>
</dbReference>
<dbReference type="AlphaFoldDB" id="Q7NF46"/>
<evidence type="ECO:0000256" key="8">
    <source>
        <dbReference type="ARBA" id="ARBA00023170"/>
    </source>
</evidence>
<reference evidence="15 16" key="2">
    <citation type="journal article" date="2003" name="DNA Res.">
        <title>Complete genome structure of Gloeobacter violaceus PCC 7421, a cyanobacterium that lacks thylakoids (supplement).</title>
        <authorList>
            <person name="Nakamura Y."/>
            <person name="Kaneko T."/>
            <person name="Sato S."/>
            <person name="Mimuro M."/>
            <person name="Miyashita H."/>
            <person name="Tsuchiya T."/>
            <person name="Sasamoto S."/>
            <person name="Watanabe A."/>
            <person name="Kawashima K."/>
            <person name="Kishida Y."/>
            <person name="Kiyokawa C."/>
            <person name="Kohara M."/>
            <person name="Matsumoto M."/>
            <person name="Matsuno A."/>
            <person name="Nakazaki N."/>
            <person name="Shimpo S."/>
            <person name="Takeuchi C."/>
            <person name="Yamada M."/>
            <person name="Tabata S."/>
        </authorList>
    </citation>
    <scope>NUCLEOTIDE SEQUENCE [LARGE SCALE GENOMIC DNA]</scope>
    <source>
        <strain evidence="16">ATCC 29082 / PCC 7421</strain>
    </source>
</reference>
<evidence type="ECO:0000259" key="13">
    <source>
        <dbReference type="Pfam" id="PF00593"/>
    </source>
</evidence>
<dbReference type="SUPFAM" id="SSF56935">
    <property type="entry name" value="Porins"/>
    <property type="match status" value="1"/>
</dbReference>
<comment type="similarity">
    <text evidence="10 11">Belongs to the TonB-dependent receptor family.</text>
</comment>
<proteinExistence type="inferred from homology"/>
<evidence type="ECO:0000313" key="15">
    <source>
        <dbReference type="EMBL" id="BAC91621.1"/>
    </source>
</evidence>
<reference evidence="15 16" key="1">
    <citation type="journal article" date="2003" name="DNA Res.">
        <title>Complete genome structure of Gloeobacter violaceus PCC 7421, a cyanobacterium that lacks thylakoids.</title>
        <authorList>
            <person name="Nakamura Y."/>
            <person name="Kaneko T."/>
            <person name="Sato S."/>
            <person name="Mimuro M."/>
            <person name="Miyashita H."/>
            <person name="Tsuchiya T."/>
            <person name="Sasamoto S."/>
            <person name="Watanabe A."/>
            <person name="Kawashima K."/>
            <person name="Kishida Y."/>
            <person name="Kiyokawa C."/>
            <person name="Kohara M."/>
            <person name="Matsumoto M."/>
            <person name="Matsuno A."/>
            <person name="Nakazaki N."/>
            <person name="Shimpo S."/>
            <person name="Takeuchi C."/>
            <person name="Yamada M."/>
            <person name="Tabata S."/>
        </authorList>
    </citation>
    <scope>NUCLEOTIDE SEQUENCE [LARGE SCALE GENOMIC DNA]</scope>
    <source>
        <strain evidence="16">ATCC 29082 / PCC 7421</strain>
    </source>
</reference>
<protein>
    <submittedName>
        <fullName evidence="15">Gll3680 protein</fullName>
    </submittedName>
</protein>
<dbReference type="PANTHER" id="PTHR30069:SF29">
    <property type="entry name" value="HEMOGLOBIN AND HEMOGLOBIN-HAPTOGLOBIN-BINDING PROTEIN 1-RELATED"/>
    <property type="match status" value="1"/>
</dbReference>
<keyword evidence="6 11" id="KW-0798">TonB box</keyword>
<evidence type="ECO:0000256" key="7">
    <source>
        <dbReference type="ARBA" id="ARBA00023136"/>
    </source>
</evidence>
<evidence type="ECO:0000256" key="3">
    <source>
        <dbReference type="ARBA" id="ARBA00022452"/>
    </source>
</evidence>
<feature type="chain" id="PRO_5004288819" evidence="12">
    <location>
        <begin position="23"/>
        <end position="743"/>
    </location>
</feature>
<dbReference type="InterPro" id="IPR000531">
    <property type="entry name" value="Beta-barrel_TonB"/>
</dbReference>
<evidence type="ECO:0000256" key="11">
    <source>
        <dbReference type="RuleBase" id="RU003357"/>
    </source>
</evidence>
<dbReference type="eggNOG" id="COG4206">
    <property type="taxonomic scope" value="Bacteria"/>
</dbReference>
<feature type="domain" description="TonB-dependent receptor-like beta-barrel" evidence="13">
    <location>
        <begin position="274"/>
        <end position="717"/>
    </location>
</feature>
<dbReference type="EnsemblBacteria" id="BAC91621">
    <property type="protein sequence ID" value="BAC91621"/>
    <property type="gene ID" value="BAC91621"/>
</dbReference>
<evidence type="ECO:0000256" key="2">
    <source>
        <dbReference type="ARBA" id="ARBA00022448"/>
    </source>
</evidence>
<evidence type="ECO:0000256" key="1">
    <source>
        <dbReference type="ARBA" id="ARBA00004571"/>
    </source>
</evidence>
<dbReference type="InterPro" id="IPR037066">
    <property type="entry name" value="Plug_dom_sf"/>
</dbReference>
<dbReference type="InterPro" id="IPR012910">
    <property type="entry name" value="Plug_dom"/>
</dbReference>
<feature type="signal peptide" evidence="12">
    <location>
        <begin position="1"/>
        <end position="22"/>
    </location>
</feature>
<keyword evidence="5 12" id="KW-0732">Signal</keyword>
<evidence type="ECO:0000256" key="12">
    <source>
        <dbReference type="SAM" id="SignalP"/>
    </source>
</evidence>
<dbReference type="GO" id="GO:0015344">
    <property type="term" value="F:siderophore uptake transmembrane transporter activity"/>
    <property type="evidence" value="ECO:0000318"/>
    <property type="project" value="GO_Central"/>
</dbReference>
<evidence type="ECO:0000256" key="6">
    <source>
        <dbReference type="ARBA" id="ARBA00023077"/>
    </source>
</evidence>
<dbReference type="GO" id="GO:0044718">
    <property type="term" value="P:siderophore transmembrane transport"/>
    <property type="evidence" value="ECO:0000318"/>
    <property type="project" value="GO_Central"/>
</dbReference>
<dbReference type="EMBL" id="BA000045">
    <property type="protein sequence ID" value="BAC91621.1"/>
    <property type="molecule type" value="Genomic_DNA"/>
</dbReference>
<keyword evidence="4 10" id="KW-0812">Transmembrane</keyword>
<dbReference type="CDD" id="cd01347">
    <property type="entry name" value="ligand_gated_channel"/>
    <property type="match status" value="1"/>
</dbReference>
<dbReference type="KEGG" id="gvi:gll3680"/>
<keyword evidence="9 10" id="KW-0998">Cell outer membrane</keyword>
<dbReference type="PhylomeDB" id="Q7NF46"/>
<feature type="domain" description="TonB-dependent receptor plug" evidence="14">
    <location>
        <begin position="90"/>
        <end position="197"/>
    </location>
</feature>
<accession>Q7NF46</accession>
<dbReference type="RefSeq" id="WP_011143669.1">
    <property type="nucleotide sequence ID" value="NC_005125.1"/>
</dbReference>
<comment type="subcellular location">
    <subcellularLocation>
        <location evidence="1 10">Cell outer membrane</location>
        <topology evidence="1 10">Multi-pass membrane protein</topology>
    </subcellularLocation>
</comment>
<evidence type="ECO:0000256" key="10">
    <source>
        <dbReference type="PROSITE-ProRule" id="PRU01360"/>
    </source>
</evidence>
<evidence type="ECO:0000256" key="5">
    <source>
        <dbReference type="ARBA" id="ARBA00022729"/>
    </source>
</evidence>
<evidence type="ECO:0000313" key="16">
    <source>
        <dbReference type="Proteomes" id="UP000000557"/>
    </source>
</evidence>
<organism evidence="15 16">
    <name type="scientific">Gloeobacter violaceus (strain ATCC 29082 / PCC 7421)</name>
    <dbReference type="NCBI Taxonomy" id="251221"/>
    <lineage>
        <taxon>Bacteria</taxon>
        <taxon>Bacillati</taxon>
        <taxon>Cyanobacteriota</taxon>
        <taxon>Cyanophyceae</taxon>
        <taxon>Gloeobacterales</taxon>
        <taxon>Gloeobacteraceae</taxon>
        <taxon>Gloeobacter</taxon>
    </lineage>
</organism>
<dbReference type="STRING" id="251221.gene:10761195"/>
<dbReference type="PROSITE" id="PS52016">
    <property type="entry name" value="TONB_DEPENDENT_REC_3"/>
    <property type="match status" value="1"/>
</dbReference>
<dbReference type="InParanoid" id="Q7NF46"/>